<dbReference type="AlphaFoldDB" id="A0A084XYU0"/>
<organism evidence="1 2">
    <name type="scientific">Candidatus Accumulibacter vicinus</name>
    <dbReference type="NCBI Taxonomy" id="2954382"/>
    <lineage>
        <taxon>Bacteria</taxon>
        <taxon>Pseudomonadati</taxon>
        <taxon>Pseudomonadota</taxon>
        <taxon>Betaproteobacteria</taxon>
        <taxon>Candidatus Accumulibacter</taxon>
    </lineage>
</organism>
<proteinExistence type="predicted"/>
<accession>A0A084XYU0</accession>
<comment type="caution">
    <text evidence="1">The sequence shown here is derived from an EMBL/GenBank/DDBJ whole genome shotgun (WGS) entry which is preliminary data.</text>
</comment>
<dbReference type="STRING" id="1457154.CAPSK01_003077"/>
<reference evidence="1 2" key="1">
    <citation type="submission" date="2014-07" db="EMBL/GenBank/DDBJ databases">
        <title>Expanding our view of genomic diversity in Candidatus Accumulibacter clades.</title>
        <authorList>
            <person name="Skennerton C.T."/>
            <person name="Barr J.J."/>
            <person name="Slater F.R."/>
            <person name="Bond P.L."/>
            <person name="Tyson G.W."/>
        </authorList>
    </citation>
    <scope>NUCLEOTIDE SEQUENCE [LARGE SCALE GENOMIC DNA]</scope>
    <source>
        <strain evidence="2">SK-01</strain>
    </source>
</reference>
<dbReference type="RefSeq" id="WP_034927410.1">
    <property type="nucleotide sequence ID" value="NZ_JDSS02000027.1"/>
</dbReference>
<evidence type="ECO:0008006" key="3">
    <source>
        <dbReference type="Google" id="ProtNLM"/>
    </source>
</evidence>
<gene>
    <name evidence="1" type="ORF">CAPSK01_003077</name>
</gene>
<name>A0A084XYU0_9PROT</name>
<sequence>MLNLEPLAALAANEMAGHDSMCANDAENIITKSLAVLAEQGLYAFGLFLATRKREQDRIPAQRIDQEARRLLQATGLASVEQTRAPDMPSFYRSLTATQPDESAVEALRRILLAKQLLETTLTYGRYAAKALKNES</sequence>
<evidence type="ECO:0000313" key="2">
    <source>
        <dbReference type="Proteomes" id="UP000019812"/>
    </source>
</evidence>
<dbReference type="Proteomes" id="UP000019812">
    <property type="component" value="Unassembled WGS sequence"/>
</dbReference>
<evidence type="ECO:0000313" key="1">
    <source>
        <dbReference type="EMBL" id="KFB67634.1"/>
    </source>
</evidence>
<protein>
    <recommendedName>
        <fullName evidence="3">CRISPR type III-B/RAMP module-associated protein Cmr5</fullName>
    </recommendedName>
</protein>
<dbReference type="EMBL" id="JDSS02000027">
    <property type="protein sequence ID" value="KFB67634.1"/>
    <property type="molecule type" value="Genomic_DNA"/>
</dbReference>